<evidence type="ECO:0000256" key="5">
    <source>
        <dbReference type="ARBA" id="ARBA00023295"/>
    </source>
</evidence>
<dbReference type="Proteomes" id="UP000236735">
    <property type="component" value="Unassembled WGS sequence"/>
</dbReference>
<evidence type="ECO:0000256" key="8">
    <source>
        <dbReference type="RuleBase" id="RU361187"/>
    </source>
</evidence>
<evidence type="ECO:0000256" key="6">
    <source>
        <dbReference type="PIRSR" id="PIRSR606710-1"/>
    </source>
</evidence>
<dbReference type="Gene3D" id="2.115.10.20">
    <property type="entry name" value="Glycosyl hydrolase domain, family 43"/>
    <property type="match status" value="1"/>
</dbReference>
<evidence type="ECO:0000256" key="3">
    <source>
        <dbReference type="ARBA" id="ARBA00022801"/>
    </source>
</evidence>
<dbReference type="EMBL" id="FNUV01000001">
    <property type="protein sequence ID" value="SEF43830.1"/>
    <property type="molecule type" value="Genomic_DNA"/>
</dbReference>
<feature type="active site" description="Proton donor" evidence="6">
    <location>
        <position position="209"/>
    </location>
</feature>
<dbReference type="InterPro" id="IPR052176">
    <property type="entry name" value="Glycosyl_Hydrlase_43_Enz"/>
</dbReference>
<accession>A0A1H5S021</accession>
<keyword evidence="5 8" id="KW-0326">Glycosidase</keyword>
<evidence type="ECO:0000256" key="2">
    <source>
        <dbReference type="ARBA" id="ARBA00022651"/>
    </source>
</evidence>
<feature type="site" description="Important for catalytic activity, responsible for pKa modulation of the active site Glu and correct orientation of both the proton donor and substrate" evidence="7">
    <location>
        <position position="146"/>
    </location>
</feature>
<proteinExistence type="inferred from homology"/>
<gene>
    <name evidence="9" type="ORF">SAMN05216354_0434</name>
</gene>
<dbReference type="PANTHER" id="PTHR43772">
    <property type="entry name" value="ENDO-1,4-BETA-XYLANASE"/>
    <property type="match status" value="1"/>
</dbReference>
<evidence type="ECO:0000256" key="7">
    <source>
        <dbReference type="PIRSR" id="PIRSR606710-2"/>
    </source>
</evidence>
<protein>
    <submittedName>
        <fullName evidence="9">Glycosyl hydrolases family 43</fullName>
    </submittedName>
</protein>
<evidence type="ECO:0000256" key="4">
    <source>
        <dbReference type="ARBA" id="ARBA00023277"/>
    </source>
</evidence>
<keyword evidence="2" id="KW-0858">Xylan degradation</keyword>
<feature type="active site" description="Proton acceptor" evidence="6">
    <location>
        <position position="38"/>
    </location>
</feature>
<dbReference type="GO" id="GO:0004553">
    <property type="term" value="F:hydrolase activity, hydrolyzing O-glycosyl compounds"/>
    <property type="evidence" value="ECO:0007669"/>
    <property type="project" value="InterPro"/>
</dbReference>
<dbReference type="Pfam" id="PF04616">
    <property type="entry name" value="Glyco_hydro_43"/>
    <property type="match status" value="1"/>
</dbReference>
<name>A0A1H5S021_XYLRU</name>
<keyword evidence="4" id="KW-0119">Carbohydrate metabolism</keyword>
<evidence type="ECO:0000313" key="10">
    <source>
        <dbReference type="Proteomes" id="UP000236735"/>
    </source>
</evidence>
<evidence type="ECO:0000256" key="1">
    <source>
        <dbReference type="ARBA" id="ARBA00009865"/>
    </source>
</evidence>
<dbReference type="CDD" id="cd08991">
    <property type="entry name" value="GH43_HoAraf43-like"/>
    <property type="match status" value="1"/>
</dbReference>
<dbReference type="InterPro" id="IPR006710">
    <property type="entry name" value="Glyco_hydro_43"/>
</dbReference>
<dbReference type="AlphaFoldDB" id="A0A1H5S021"/>
<dbReference type="GO" id="GO:0045493">
    <property type="term" value="P:xylan catabolic process"/>
    <property type="evidence" value="ECO:0007669"/>
    <property type="project" value="UniProtKB-KW"/>
</dbReference>
<dbReference type="PANTHER" id="PTHR43772:SF2">
    <property type="entry name" value="PUTATIVE (AFU_ORTHOLOGUE AFUA_2G04480)-RELATED"/>
    <property type="match status" value="1"/>
</dbReference>
<evidence type="ECO:0000313" key="9">
    <source>
        <dbReference type="EMBL" id="SEF43830.1"/>
    </source>
</evidence>
<sequence length="322" mass="36150">MAAISVLPSCSTNETCNNLLPVEVEPSSQEQNILTEADPTIFMDTDSTYYLYGTGSQSDKGFLVYHSNDLKTWEGPVGRNGGFCLTGETSFGTMGFWAPQVMKRNDTYYMFYTANEQIAVAMASSPQGPFSQNVKKMIEMPCKAIDPYVFIDSDGKAYLYHVRLQNGNRIFVAEMTDDLMNVREETATECISATEEWENTQHVTWGVTEGPTVLHIGDTYYMFYSANDFRNIDYAVGIATASSPYGPWIKSDYSVINRANIGRYGTGHGDMFKDAQGHWNYVFHTHNSLTEVSPRKTALVEMIQDAGTFTIKAGSFYYLYKK</sequence>
<reference evidence="9 10" key="1">
    <citation type="submission" date="2016-10" db="EMBL/GenBank/DDBJ databases">
        <authorList>
            <person name="de Groot N.N."/>
        </authorList>
    </citation>
    <scope>NUCLEOTIDE SEQUENCE [LARGE SCALE GENOMIC DNA]</scope>
    <source>
        <strain evidence="9 10">AR32</strain>
    </source>
</reference>
<keyword evidence="2" id="KW-0624">Polysaccharide degradation</keyword>
<dbReference type="SUPFAM" id="SSF75005">
    <property type="entry name" value="Arabinanase/levansucrase/invertase"/>
    <property type="match status" value="1"/>
</dbReference>
<keyword evidence="3 8" id="KW-0378">Hydrolase</keyword>
<dbReference type="InterPro" id="IPR023296">
    <property type="entry name" value="Glyco_hydro_beta-prop_sf"/>
</dbReference>
<organism evidence="9 10">
    <name type="scientific">Xylanibacter ruminicola</name>
    <name type="common">Prevotella ruminicola</name>
    <dbReference type="NCBI Taxonomy" id="839"/>
    <lineage>
        <taxon>Bacteria</taxon>
        <taxon>Pseudomonadati</taxon>
        <taxon>Bacteroidota</taxon>
        <taxon>Bacteroidia</taxon>
        <taxon>Bacteroidales</taxon>
        <taxon>Prevotellaceae</taxon>
        <taxon>Xylanibacter</taxon>
    </lineage>
</organism>
<comment type="similarity">
    <text evidence="1 8">Belongs to the glycosyl hydrolase 43 family.</text>
</comment>